<comment type="caution">
    <text evidence="2">The sequence shown here is derived from an EMBL/GenBank/DDBJ whole genome shotgun (WGS) entry which is preliminary data.</text>
</comment>
<gene>
    <name evidence="2" type="ORF">EVAR_65937_1</name>
</gene>
<feature type="compositionally biased region" description="Polar residues" evidence="1">
    <location>
        <begin position="30"/>
        <end position="47"/>
    </location>
</feature>
<accession>A0A4C2AC47</accession>
<proteinExistence type="predicted"/>
<sequence>MSRNCNKTSPSGNGGESLWCDEKVRRNTKGYDTSCETSGDYSSNFSPTEREDRKNTRVEAQANVCSRMLASTRRELQYQTENLKLRLENVKLKMVIESKTDLLSKLKKDFHMLKRSLKLVLKSLNETTKDPEINLGNFCHDHEEFGSPRKKDFQASTRNSSNNSVLENGADSKHFDYASTLRSNTV</sequence>
<feature type="region of interest" description="Disordered" evidence="1">
    <location>
        <begin position="146"/>
        <end position="169"/>
    </location>
</feature>
<dbReference type="EMBL" id="BGZK01002989">
    <property type="protein sequence ID" value="GBP97698.1"/>
    <property type="molecule type" value="Genomic_DNA"/>
</dbReference>
<keyword evidence="3" id="KW-1185">Reference proteome</keyword>
<feature type="compositionally biased region" description="Basic and acidic residues" evidence="1">
    <location>
        <begin position="48"/>
        <end position="57"/>
    </location>
</feature>
<organism evidence="2 3">
    <name type="scientific">Eumeta variegata</name>
    <name type="common">Bagworm moth</name>
    <name type="synonym">Eumeta japonica</name>
    <dbReference type="NCBI Taxonomy" id="151549"/>
    <lineage>
        <taxon>Eukaryota</taxon>
        <taxon>Metazoa</taxon>
        <taxon>Ecdysozoa</taxon>
        <taxon>Arthropoda</taxon>
        <taxon>Hexapoda</taxon>
        <taxon>Insecta</taxon>
        <taxon>Pterygota</taxon>
        <taxon>Neoptera</taxon>
        <taxon>Endopterygota</taxon>
        <taxon>Lepidoptera</taxon>
        <taxon>Glossata</taxon>
        <taxon>Ditrysia</taxon>
        <taxon>Tineoidea</taxon>
        <taxon>Psychidae</taxon>
        <taxon>Oiketicinae</taxon>
        <taxon>Eumeta</taxon>
    </lineage>
</organism>
<evidence type="ECO:0000256" key="1">
    <source>
        <dbReference type="SAM" id="MobiDB-lite"/>
    </source>
</evidence>
<name>A0A4C2AC47_EUMVA</name>
<feature type="region of interest" description="Disordered" evidence="1">
    <location>
        <begin position="29"/>
        <end position="57"/>
    </location>
</feature>
<dbReference type="AlphaFoldDB" id="A0A4C2AC47"/>
<evidence type="ECO:0000313" key="2">
    <source>
        <dbReference type="EMBL" id="GBP97698.1"/>
    </source>
</evidence>
<evidence type="ECO:0000313" key="3">
    <source>
        <dbReference type="Proteomes" id="UP000299102"/>
    </source>
</evidence>
<protein>
    <submittedName>
        <fullName evidence="2">Uncharacterized protein</fullName>
    </submittedName>
</protein>
<reference evidence="2 3" key="1">
    <citation type="journal article" date="2019" name="Commun. Biol.">
        <title>The bagworm genome reveals a unique fibroin gene that provides high tensile strength.</title>
        <authorList>
            <person name="Kono N."/>
            <person name="Nakamura H."/>
            <person name="Ohtoshi R."/>
            <person name="Tomita M."/>
            <person name="Numata K."/>
            <person name="Arakawa K."/>
        </authorList>
    </citation>
    <scope>NUCLEOTIDE SEQUENCE [LARGE SCALE GENOMIC DNA]</scope>
</reference>
<feature type="compositionally biased region" description="Polar residues" evidence="1">
    <location>
        <begin position="154"/>
        <end position="166"/>
    </location>
</feature>
<dbReference type="Proteomes" id="UP000299102">
    <property type="component" value="Unassembled WGS sequence"/>
</dbReference>